<sequence>MDITTIVGIAAGIAALFFGFIWEGGHAESLVEKTALLIVFGGTFAATAVSFPLSRLKQIPDELRHAFRNTSTNPYEMVDRIVDMAMPVLGKLASLFKTLHHTISIEGHTDNLAIQPGGAFQDNWELSAGRALSVLRYFVDQAKIEPKKFKIAGYWDTRPVVPNTINANKQKNRRVEITVLHHLDLK</sequence>
<dbReference type="Pfam" id="PF20560">
    <property type="entry name" value="MotA_N"/>
    <property type="match status" value="1"/>
</dbReference>
<evidence type="ECO:0000259" key="4">
    <source>
        <dbReference type="PROSITE" id="PS51123"/>
    </source>
</evidence>
<dbReference type="RefSeq" id="WP_379189058.1">
    <property type="nucleotide sequence ID" value="NZ_JBHSOW010000057.1"/>
</dbReference>
<gene>
    <name evidence="5" type="ORF">ACFPYJ_15485</name>
</gene>
<protein>
    <submittedName>
        <fullName evidence="5">OmpA family protein</fullName>
    </submittedName>
</protein>
<dbReference type="PROSITE" id="PS51123">
    <property type="entry name" value="OMPA_2"/>
    <property type="match status" value="1"/>
</dbReference>
<proteinExistence type="predicted"/>
<dbReference type="EMBL" id="JBHSOW010000057">
    <property type="protein sequence ID" value="MFC5650498.1"/>
    <property type="molecule type" value="Genomic_DNA"/>
</dbReference>
<feature type="transmembrane region" description="Helical" evidence="3">
    <location>
        <begin position="6"/>
        <end position="22"/>
    </location>
</feature>
<dbReference type="InterPro" id="IPR006665">
    <property type="entry name" value="OmpA-like"/>
</dbReference>
<dbReference type="Proteomes" id="UP001596047">
    <property type="component" value="Unassembled WGS sequence"/>
</dbReference>
<accession>A0ABW0VYG3</accession>
<evidence type="ECO:0000313" key="5">
    <source>
        <dbReference type="EMBL" id="MFC5650498.1"/>
    </source>
</evidence>
<evidence type="ECO:0000313" key="6">
    <source>
        <dbReference type="Proteomes" id="UP001596047"/>
    </source>
</evidence>
<evidence type="ECO:0000256" key="3">
    <source>
        <dbReference type="SAM" id="Phobius"/>
    </source>
</evidence>
<keyword evidence="3" id="KW-0812">Transmembrane</keyword>
<dbReference type="InterPro" id="IPR036737">
    <property type="entry name" value="OmpA-like_sf"/>
</dbReference>
<comment type="caution">
    <text evidence="5">The sequence shown here is derived from an EMBL/GenBank/DDBJ whole genome shotgun (WGS) entry which is preliminary data.</text>
</comment>
<feature type="domain" description="OmpA-like" evidence="4">
    <location>
        <begin position="61"/>
        <end position="183"/>
    </location>
</feature>
<dbReference type="PANTHER" id="PTHR30329:SF21">
    <property type="entry name" value="LIPOPROTEIN YIAD-RELATED"/>
    <property type="match status" value="1"/>
</dbReference>
<reference evidence="6" key="1">
    <citation type="journal article" date="2019" name="Int. J. Syst. Evol. Microbiol.">
        <title>The Global Catalogue of Microorganisms (GCM) 10K type strain sequencing project: providing services to taxonomists for standard genome sequencing and annotation.</title>
        <authorList>
            <consortium name="The Broad Institute Genomics Platform"/>
            <consortium name="The Broad Institute Genome Sequencing Center for Infectious Disease"/>
            <person name="Wu L."/>
            <person name="Ma J."/>
        </authorList>
    </citation>
    <scope>NUCLEOTIDE SEQUENCE [LARGE SCALE GENOMIC DNA]</scope>
    <source>
        <strain evidence="6">CGMCC 1.3240</strain>
    </source>
</reference>
<dbReference type="SUPFAM" id="SSF103088">
    <property type="entry name" value="OmpA-like"/>
    <property type="match status" value="1"/>
</dbReference>
<keyword evidence="2 3" id="KW-0472">Membrane</keyword>
<dbReference type="Gene3D" id="3.30.1330.60">
    <property type="entry name" value="OmpA-like domain"/>
    <property type="match status" value="1"/>
</dbReference>
<evidence type="ECO:0000256" key="1">
    <source>
        <dbReference type="ARBA" id="ARBA00022779"/>
    </source>
</evidence>
<keyword evidence="3" id="KW-1133">Transmembrane helix</keyword>
<feature type="transmembrane region" description="Helical" evidence="3">
    <location>
        <begin position="34"/>
        <end position="53"/>
    </location>
</feature>
<evidence type="ECO:0000256" key="2">
    <source>
        <dbReference type="PROSITE-ProRule" id="PRU00473"/>
    </source>
</evidence>
<dbReference type="InterPro" id="IPR050330">
    <property type="entry name" value="Bact_OuterMem_StrucFunc"/>
</dbReference>
<keyword evidence="1" id="KW-0283">Flagellar rotation</keyword>
<name>A0ABW0VYG3_9BACL</name>
<dbReference type="PANTHER" id="PTHR30329">
    <property type="entry name" value="STATOR ELEMENT OF FLAGELLAR MOTOR COMPLEX"/>
    <property type="match status" value="1"/>
</dbReference>
<keyword evidence="6" id="KW-1185">Reference proteome</keyword>
<dbReference type="Pfam" id="PF00691">
    <property type="entry name" value="OmpA"/>
    <property type="match status" value="1"/>
</dbReference>
<dbReference type="CDD" id="cd07185">
    <property type="entry name" value="OmpA_C-like"/>
    <property type="match status" value="1"/>
</dbReference>
<dbReference type="InterPro" id="IPR046786">
    <property type="entry name" value="MotA_N"/>
</dbReference>
<organism evidence="5 6">
    <name type="scientific">Paenibacillus solisilvae</name>
    <dbReference type="NCBI Taxonomy" id="2486751"/>
    <lineage>
        <taxon>Bacteria</taxon>
        <taxon>Bacillati</taxon>
        <taxon>Bacillota</taxon>
        <taxon>Bacilli</taxon>
        <taxon>Bacillales</taxon>
        <taxon>Paenibacillaceae</taxon>
        <taxon>Paenibacillus</taxon>
    </lineage>
</organism>